<evidence type="ECO:0000256" key="1">
    <source>
        <dbReference type="SAM" id="MobiDB-lite"/>
    </source>
</evidence>
<name>A0AAW0D5M8_9AGAR</name>
<sequence length="316" mass="35473">MGTTFVRSEPSPTVIAGKYLIKYRPSNAGCDLTPDESDQYAGTISLPTVYRRHPSSDVEHIVSSIQTASLSLPSHPLLRRPHPSHSPCSPTISILATARSTSFSFSHALLFTTQPKKPRMPHASQRPSKRRASPPALSLIHPTAQRQSRSRIHDRAHPRPAGLHEPRLPPPPRQRRRLGNHAPRPRRRLRTHYDVRAFIGLAGYPPPQLHTSHLPRVHPRPGFFRESDVFVEFFGRPDVMGFWSLTVYDGEGRSSLGDRANLTYPDGRLVYANGVSGDDTDAKSFYMLLQSTDVEVASEWESKCVCFFSLSSKFQR</sequence>
<gene>
    <name evidence="2" type="ORF">R3P38DRAFT_2873332</name>
</gene>
<dbReference type="EMBL" id="JAWWNJ010000010">
    <property type="protein sequence ID" value="KAK7046332.1"/>
    <property type="molecule type" value="Genomic_DNA"/>
</dbReference>
<dbReference type="Proteomes" id="UP001362999">
    <property type="component" value="Unassembled WGS sequence"/>
</dbReference>
<reference evidence="2 3" key="1">
    <citation type="journal article" date="2024" name="J Genomics">
        <title>Draft genome sequencing and assembly of Favolaschia claudopus CIRM-BRFM 2984 isolated from oak limbs.</title>
        <authorList>
            <person name="Navarro D."/>
            <person name="Drula E."/>
            <person name="Chaduli D."/>
            <person name="Cazenave R."/>
            <person name="Ahrendt S."/>
            <person name="Wang J."/>
            <person name="Lipzen A."/>
            <person name="Daum C."/>
            <person name="Barry K."/>
            <person name="Grigoriev I.V."/>
            <person name="Favel A."/>
            <person name="Rosso M.N."/>
            <person name="Martin F."/>
        </authorList>
    </citation>
    <scope>NUCLEOTIDE SEQUENCE [LARGE SCALE GENOMIC DNA]</scope>
    <source>
        <strain evidence="2 3">CIRM-BRFM 2984</strain>
    </source>
</reference>
<proteinExistence type="predicted"/>
<feature type="compositionally biased region" description="Basic and acidic residues" evidence="1">
    <location>
        <begin position="151"/>
        <end position="167"/>
    </location>
</feature>
<evidence type="ECO:0000313" key="2">
    <source>
        <dbReference type="EMBL" id="KAK7046332.1"/>
    </source>
</evidence>
<dbReference type="SUPFAM" id="SSF160935">
    <property type="entry name" value="VPA0735-like"/>
    <property type="match status" value="1"/>
</dbReference>
<feature type="compositionally biased region" description="Basic residues" evidence="1">
    <location>
        <begin position="173"/>
        <end position="189"/>
    </location>
</feature>
<organism evidence="2 3">
    <name type="scientific">Favolaschia claudopus</name>
    <dbReference type="NCBI Taxonomy" id="2862362"/>
    <lineage>
        <taxon>Eukaryota</taxon>
        <taxon>Fungi</taxon>
        <taxon>Dikarya</taxon>
        <taxon>Basidiomycota</taxon>
        <taxon>Agaricomycotina</taxon>
        <taxon>Agaricomycetes</taxon>
        <taxon>Agaricomycetidae</taxon>
        <taxon>Agaricales</taxon>
        <taxon>Marasmiineae</taxon>
        <taxon>Mycenaceae</taxon>
        <taxon>Favolaschia</taxon>
    </lineage>
</organism>
<comment type="caution">
    <text evidence="2">The sequence shown here is derived from an EMBL/GenBank/DDBJ whole genome shotgun (WGS) entry which is preliminary data.</text>
</comment>
<keyword evidence="3" id="KW-1185">Reference proteome</keyword>
<evidence type="ECO:0008006" key="4">
    <source>
        <dbReference type="Google" id="ProtNLM"/>
    </source>
</evidence>
<protein>
    <recommendedName>
        <fullName evidence="4">DUF1214 domain-containing protein</fullName>
    </recommendedName>
</protein>
<dbReference type="AlphaFoldDB" id="A0AAW0D5M8"/>
<evidence type="ECO:0000313" key="3">
    <source>
        <dbReference type="Proteomes" id="UP001362999"/>
    </source>
</evidence>
<accession>A0AAW0D5M8</accession>
<feature type="region of interest" description="Disordered" evidence="1">
    <location>
        <begin position="111"/>
        <end position="189"/>
    </location>
</feature>